<name>A0ABT1F1U0_9PROT</name>
<dbReference type="EMBL" id="JAMYZZ010000022">
    <property type="protein sequence ID" value="MCP1259161.1"/>
    <property type="molecule type" value="Genomic_DNA"/>
</dbReference>
<dbReference type="Pfam" id="PF06089">
    <property type="entry name" value="Asparaginase_II"/>
    <property type="match status" value="1"/>
</dbReference>
<proteinExistence type="predicted"/>
<sequence length="345" mass="36304">MTDDVLLAQTTRNGIVESSHYGAAIIMDAHGKTVFSAGDCATPIFPRSTVKALQALPLLSEGAADRFALPDTALALACASHQGEPEHIAVASDMLARTGYDYGVLECGTHWPLDNTSARALAAVGQTPCALHNCCSGKHAGFICLACSTGQEVAHYTRPEHPVMQTIARTLQDVTGAAHTAANMAVDGCAIPTWAIPLSALALGYARFASGIGLSPDRAEAAGRLRHAIAHNPTMIAGTGQFDTLVMQELAPRVLTKMGAEGVMIVALPEQGFGIAIKCRDGSVRAAETAAAALIARFARIENSPILAHYMRRPLKNWNGQRVGELRASPMLAEDFLPSAISDQT</sequence>
<evidence type="ECO:0000313" key="1">
    <source>
        <dbReference type="EMBL" id="MCP1259161.1"/>
    </source>
</evidence>
<dbReference type="PANTHER" id="PTHR42110">
    <property type="entry name" value="L-ASPARAGINASE, PUTATIVE (AFU_ORTHOLOGUE AFUA_3G11890)-RELATED"/>
    <property type="match status" value="1"/>
</dbReference>
<organism evidence="1 2">
    <name type="scientific">Acetobacter lambici</name>
    <dbReference type="NCBI Taxonomy" id="1332824"/>
    <lineage>
        <taxon>Bacteria</taxon>
        <taxon>Pseudomonadati</taxon>
        <taxon>Pseudomonadota</taxon>
        <taxon>Alphaproteobacteria</taxon>
        <taxon>Acetobacterales</taxon>
        <taxon>Acetobacteraceae</taxon>
        <taxon>Acetobacter</taxon>
    </lineage>
</organism>
<dbReference type="PANTHER" id="PTHR42110:SF1">
    <property type="entry name" value="L-ASPARAGINASE, PUTATIVE (AFU_ORTHOLOGUE AFUA_3G11890)-RELATED"/>
    <property type="match status" value="1"/>
</dbReference>
<keyword evidence="2" id="KW-1185">Reference proteome</keyword>
<reference evidence="1 2" key="1">
    <citation type="submission" date="2022-06" db="EMBL/GenBank/DDBJ databases">
        <title>Acetobacer genomes from food samples.</title>
        <authorList>
            <person name="Sombolestani A."/>
        </authorList>
    </citation>
    <scope>NUCLEOTIDE SEQUENCE [LARGE SCALE GENOMIC DNA]</scope>
    <source>
        <strain evidence="1 2">R-83285</strain>
    </source>
</reference>
<protein>
    <submittedName>
        <fullName evidence="1">Asparaginase</fullName>
    </submittedName>
</protein>
<accession>A0ABT1F1U0</accession>
<evidence type="ECO:0000313" key="2">
    <source>
        <dbReference type="Proteomes" id="UP001523528"/>
    </source>
</evidence>
<comment type="caution">
    <text evidence="1">The sequence shown here is derived from an EMBL/GenBank/DDBJ whole genome shotgun (WGS) entry which is preliminary data.</text>
</comment>
<dbReference type="Proteomes" id="UP001523528">
    <property type="component" value="Unassembled WGS sequence"/>
</dbReference>
<dbReference type="InterPro" id="IPR010349">
    <property type="entry name" value="Asparaginase_II"/>
</dbReference>
<dbReference type="RefSeq" id="WP_165992159.1">
    <property type="nucleotide sequence ID" value="NZ_JAMYZY010000022.1"/>
</dbReference>
<gene>
    <name evidence="1" type="ORF">NKW50_11220</name>
</gene>